<dbReference type="Proteomes" id="UP000756132">
    <property type="component" value="Chromosome 6"/>
</dbReference>
<evidence type="ECO:0000313" key="2">
    <source>
        <dbReference type="Proteomes" id="UP000756132"/>
    </source>
</evidence>
<accession>A0A9Q8UQY9</accession>
<dbReference type="GeneID" id="71987372"/>
<gene>
    <name evidence="1" type="ORF">CLAFUR5_07494</name>
</gene>
<dbReference type="PANTHER" id="PTHR11183">
    <property type="entry name" value="GLYCOGENIN SUBFAMILY MEMBER"/>
    <property type="match status" value="1"/>
</dbReference>
<organism evidence="1 2">
    <name type="scientific">Passalora fulva</name>
    <name type="common">Tomato leaf mold</name>
    <name type="synonym">Cladosporium fulvum</name>
    <dbReference type="NCBI Taxonomy" id="5499"/>
    <lineage>
        <taxon>Eukaryota</taxon>
        <taxon>Fungi</taxon>
        <taxon>Dikarya</taxon>
        <taxon>Ascomycota</taxon>
        <taxon>Pezizomycotina</taxon>
        <taxon>Dothideomycetes</taxon>
        <taxon>Dothideomycetidae</taxon>
        <taxon>Mycosphaerellales</taxon>
        <taxon>Mycosphaerellaceae</taxon>
        <taxon>Fulvia</taxon>
    </lineage>
</organism>
<dbReference type="AlphaFoldDB" id="A0A9Q8UQY9"/>
<dbReference type="Gene3D" id="3.90.550.10">
    <property type="entry name" value="Spore Coat Polysaccharide Biosynthesis Protein SpsA, Chain A"/>
    <property type="match status" value="1"/>
</dbReference>
<dbReference type="SUPFAM" id="SSF53448">
    <property type="entry name" value="Nucleotide-diphospho-sugar transferases"/>
    <property type="match status" value="1"/>
</dbReference>
<keyword evidence="2" id="KW-1185">Reference proteome</keyword>
<reference evidence="1" key="2">
    <citation type="journal article" date="2022" name="Microb. Genom.">
        <title>A chromosome-scale genome assembly of the tomato pathogen Cladosporium fulvum reveals a compartmentalized genome architecture and the presence of a dispensable chromosome.</title>
        <authorList>
            <person name="Zaccaron A.Z."/>
            <person name="Chen L.H."/>
            <person name="Samaras A."/>
            <person name="Stergiopoulos I."/>
        </authorList>
    </citation>
    <scope>NUCLEOTIDE SEQUENCE</scope>
    <source>
        <strain evidence="1">Race5_Kim</strain>
    </source>
</reference>
<dbReference type="RefSeq" id="XP_047763547.1">
    <property type="nucleotide sequence ID" value="XM_047906642.1"/>
</dbReference>
<dbReference type="KEGG" id="ffu:CLAFUR5_07494"/>
<dbReference type="OrthoDB" id="2014201at2759"/>
<reference evidence="1" key="1">
    <citation type="submission" date="2021-12" db="EMBL/GenBank/DDBJ databases">
        <authorList>
            <person name="Zaccaron A."/>
            <person name="Stergiopoulos I."/>
        </authorList>
    </citation>
    <scope>NUCLEOTIDE SEQUENCE</scope>
    <source>
        <strain evidence="1">Race5_Kim</strain>
    </source>
</reference>
<sequence>MSSVILRPLAKSFGRCLLMGAALLAAFGYFRTHWTNSTSELTASVAWKDFAYVTYATDTDYLCNSLMLLESLHRLQGKADRLLLYSQEWHEDDYSIESRLLRKARDDYQAVLKPIKLQTIYTKNSERTWESSFTKLLAFNQSQYRRVLSLDSDSTLLRPMDELFLQPSAPVAMPRAYWRESDANKEIKFCNAVALIEPSSIEYQRLQREIVVQRPGDYDMDIMNRLYGSSCLELPHRPYLLLSGELGKADHKAYMGRRALPWSAEYVSAEAKYVHFSDWPLSKPWLPMQRHLRGDVRPTCEANEHDISLVDCEDQQAWDWLYQDFRQRRLNVCGPMFDKWTKNETLQEAQAKMDLS</sequence>
<dbReference type="OMA" id="NDITACN"/>
<evidence type="ECO:0000313" key="1">
    <source>
        <dbReference type="EMBL" id="UJO19181.1"/>
    </source>
</evidence>
<dbReference type="EMBL" id="CP090168">
    <property type="protein sequence ID" value="UJO19181.1"/>
    <property type="molecule type" value="Genomic_DNA"/>
</dbReference>
<name>A0A9Q8UQY9_PASFU</name>
<dbReference type="InterPro" id="IPR029044">
    <property type="entry name" value="Nucleotide-diphossugar_trans"/>
</dbReference>
<protein>
    <submittedName>
        <fullName evidence="1">Glucose N-acetyltransferase 1</fullName>
    </submittedName>
</protein>
<dbReference type="InterPro" id="IPR050587">
    <property type="entry name" value="GNT1/Glycosyltrans_8"/>
</dbReference>
<proteinExistence type="predicted"/>